<reference evidence="1" key="1">
    <citation type="submission" date="2015-06" db="UniProtKB">
        <authorList>
            <consortium name="EnsemblPlants"/>
        </authorList>
    </citation>
    <scope>IDENTIFICATION</scope>
</reference>
<accession>A0A0G2KBN4</accession>
<name>A0A0G2KBN4_9ORYZ</name>
<reference evidence="1" key="2">
    <citation type="submission" date="2018-05" db="EMBL/GenBank/DDBJ databases">
        <title>OgluRS3 (Oryza glumaepatula Reference Sequence Version 3).</title>
        <authorList>
            <person name="Zhang J."/>
            <person name="Kudrna D."/>
            <person name="Lee S."/>
            <person name="Talag J."/>
            <person name="Welchert J."/>
            <person name="Wing R.A."/>
        </authorList>
    </citation>
    <scope>NUCLEOTIDE SEQUENCE [LARGE SCALE GENOMIC DNA]</scope>
</reference>
<dbReference type="Gramene" id="OGLUM06G11470.2">
    <property type="protein sequence ID" value="OGLUM06G11470.2"/>
    <property type="gene ID" value="OGLUM06G11470"/>
</dbReference>
<proteinExistence type="predicted"/>
<sequence length="8" mass="935">MAPMAMFH</sequence>
<keyword evidence="2" id="KW-1185">Reference proteome</keyword>
<protein>
    <submittedName>
        <fullName evidence="1">Uncharacterized protein</fullName>
    </submittedName>
</protein>
<dbReference type="Proteomes" id="UP000026961">
    <property type="component" value="Chromosome 6"/>
</dbReference>
<evidence type="ECO:0000313" key="2">
    <source>
        <dbReference type="Proteomes" id="UP000026961"/>
    </source>
</evidence>
<evidence type="ECO:0000313" key="1">
    <source>
        <dbReference type="EnsemblPlants" id="OGLUM06G11470.2"/>
    </source>
</evidence>
<organism evidence="1">
    <name type="scientific">Oryza glumipatula</name>
    <dbReference type="NCBI Taxonomy" id="40148"/>
    <lineage>
        <taxon>Eukaryota</taxon>
        <taxon>Viridiplantae</taxon>
        <taxon>Streptophyta</taxon>
        <taxon>Embryophyta</taxon>
        <taxon>Tracheophyta</taxon>
        <taxon>Spermatophyta</taxon>
        <taxon>Magnoliopsida</taxon>
        <taxon>Liliopsida</taxon>
        <taxon>Poales</taxon>
        <taxon>Poaceae</taxon>
        <taxon>BOP clade</taxon>
        <taxon>Oryzoideae</taxon>
        <taxon>Oryzeae</taxon>
        <taxon>Oryzinae</taxon>
        <taxon>Oryza</taxon>
    </lineage>
</organism>
<dbReference type="EnsemblPlants" id="OGLUM06G11470.2">
    <property type="protein sequence ID" value="OGLUM06G11470.2"/>
    <property type="gene ID" value="OGLUM06G11470"/>
</dbReference>